<gene>
    <name evidence="1" type="ORF">ACFQE5_01950</name>
</gene>
<comment type="caution">
    <text evidence="1">The sequence shown here is derived from an EMBL/GenBank/DDBJ whole genome shotgun (WGS) entry which is preliminary data.</text>
</comment>
<evidence type="ECO:0000313" key="1">
    <source>
        <dbReference type="EMBL" id="MFC5992971.1"/>
    </source>
</evidence>
<name>A0ABW1IWX3_9PSEU</name>
<accession>A0ABW1IWX3</accession>
<sequence>MAGRGIDMEVEMARKARAPLRLMHSILNRAVTYAMARDKVRRNVVGLCEIPAGKSGRPSKSLT</sequence>
<protein>
    <submittedName>
        <fullName evidence="1">Site-specific integrase</fullName>
    </submittedName>
</protein>
<reference evidence="2" key="1">
    <citation type="journal article" date="2019" name="Int. J. Syst. Evol. Microbiol.">
        <title>The Global Catalogue of Microorganisms (GCM) 10K type strain sequencing project: providing services to taxonomists for standard genome sequencing and annotation.</title>
        <authorList>
            <consortium name="The Broad Institute Genomics Platform"/>
            <consortium name="The Broad Institute Genome Sequencing Center for Infectious Disease"/>
            <person name="Wu L."/>
            <person name="Ma J."/>
        </authorList>
    </citation>
    <scope>NUCLEOTIDE SEQUENCE [LARGE SCALE GENOMIC DNA]</scope>
    <source>
        <strain evidence="2">CCM 8391</strain>
    </source>
</reference>
<feature type="non-terminal residue" evidence="1">
    <location>
        <position position="63"/>
    </location>
</feature>
<dbReference type="EMBL" id="JBHSQW010000004">
    <property type="protein sequence ID" value="MFC5992971.1"/>
    <property type="molecule type" value="Genomic_DNA"/>
</dbReference>
<organism evidence="1 2">
    <name type="scientific">Pseudonocardia hispaniensis</name>
    <dbReference type="NCBI Taxonomy" id="904933"/>
    <lineage>
        <taxon>Bacteria</taxon>
        <taxon>Bacillati</taxon>
        <taxon>Actinomycetota</taxon>
        <taxon>Actinomycetes</taxon>
        <taxon>Pseudonocardiales</taxon>
        <taxon>Pseudonocardiaceae</taxon>
        <taxon>Pseudonocardia</taxon>
    </lineage>
</organism>
<evidence type="ECO:0000313" key="2">
    <source>
        <dbReference type="Proteomes" id="UP001596302"/>
    </source>
</evidence>
<keyword evidence="2" id="KW-1185">Reference proteome</keyword>
<proteinExistence type="predicted"/>
<dbReference type="Proteomes" id="UP001596302">
    <property type="component" value="Unassembled WGS sequence"/>
</dbReference>